<evidence type="ECO:0000259" key="1">
    <source>
        <dbReference type="Pfam" id="PF13204"/>
    </source>
</evidence>
<proteinExistence type="predicted"/>
<dbReference type="Gene3D" id="3.20.20.80">
    <property type="entry name" value="Glycosidases"/>
    <property type="match status" value="1"/>
</dbReference>
<dbReference type="SUPFAM" id="SSF51445">
    <property type="entry name" value="(Trans)glycosidases"/>
    <property type="match status" value="1"/>
</dbReference>
<dbReference type="EMBL" id="BAABJQ010000009">
    <property type="protein sequence ID" value="GAA5187422.1"/>
    <property type="molecule type" value="Genomic_DNA"/>
</dbReference>
<gene>
    <name evidence="2" type="ORF">GCM10023322_35760</name>
</gene>
<dbReference type="PANTHER" id="PTHR37836:SF3">
    <property type="entry name" value="ENDOGLUCANASE"/>
    <property type="match status" value="1"/>
</dbReference>
<organism evidence="2 3">
    <name type="scientific">Rugosimonospora acidiphila</name>
    <dbReference type="NCBI Taxonomy" id="556531"/>
    <lineage>
        <taxon>Bacteria</taxon>
        <taxon>Bacillati</taxon>
        <taxon>Actinomycetota</taxon>
        <taxon>Actinomycetes</taxon>
        <taxon>Micromonosporales</taxon>
        <taxon>Micromonosporaceae</taxon>
        <taxon>Rugosimonospora</taxon>
    </lineage>
</organism>
<dbReference type="Pfam" id="PF13204">
    <property type="entry name" value="Apiosidase"/>
    <property type="match status" value="1"/>
</dbReference>
<dbReference type="InterPro" id="IPR025277">
    <property type="entry name" value="Apiosidase-like_cat_dom"/>
</dbReference>
<sequence length="427" mass="47244">MPRVTIDSSAPRFLVDGEPQFLLSDTIWCAFARPTLGEWRAYLRLRRRQGFNALNINILSIPHDRSASTVAGVERSPFLPAADGSWDLDRPDPAYFANARAMLELAIEHGMVPTLVVLWCNYVPGTWGAALTPELVLTEEQTDRYVDLVIESFADLGVTFAASGDDNFTDPRSADRYERVLRRLREKAPDTLLTLHPGVYVTQPPQLTGGDLMDYYSYQAGHDEGWDTQPGEQATGLRAMPVRRPIVSMEPCYEGHGYGKGSGRHTAADVRLASWSSVLAGAGAGLGYGAHGVWSWHRPGEPFNGEHFSGTPFPADVALRFDGAWDVGLLRRLVEAHGLHDLASRQDLVVGDRSGARFGLQESPRRAALYLPHPFAVTIDADLSGWQVECWNLGARNRDRPNLTVEDGRTRIEQPEFLSDSLFLFTG</sequence>
<reference evidence="3" key="1">
    <citation type="journal article" date="2019" name="Int. J. Syst. Evol. Microbiol.">
        <title>The Global Catalogue of Microorganisms (GCM) 10K type strain sequencing project: providing services to taxonomists for standard genome sequencing and annotation.</title>
        <authorList>
            <consortium name="The Broad Institute Genomics Platform"/>
            <consortium name="The Broad Institute Genome Sequencing Center for Infectious Disease"/>
            <person name="Wu L."/>
            <person name="Ma J."/>
        </authorList>
    </citation>
    <scope>NUCLEOTIDE SEQUENCE [LARGE SCALE GENOMIC DNA]</scope>
    <source>
        <strain evidence="3">JCM 18304</strain>
    </source>
</reference>
<protein>
    <submittedName>
        <fullName evidence="2">DUF4038 domain-containing protein</fullName>
    </submittedName>
</protein>
<dbReference type="InterPro" id="IPR017853">
    <property type="entry name" value="GH"/>
</dbReference>
<name>A0ABP9RV54_9ACTN</name>
<evidence type="ECO:0000313" key="2">
    <source>
        <dbReference type="EMBL" id="GAA5187422.1"/>
    </source>
</evidence>
<dbReference type="RefSeq" id="WP_345630933.1">
    <property type="nucleotide sequence ID" value="NZ_BAABJQ010000009.1"/>
</dbReference>
<keyword evidence="3" id="KW-1185">Reference proteome</keyword>
<comment type="caution">
    <text evidence="2">The sequence shown here is derived from an EMBL/GenBank/DDBJ whole genome shotgun (WGS) entry which is preliminary data.</text>
</comment>
<dbReference type="Proteomes" id="UP001501570">
    <property type="component" value="Unassembled WGS sequence"/>
</dbReference>
<evidence type="ECO:0000313" key="3">
    <source>
        <dbReference type="Proteomes" id="UP001501570"/>
    </source>
</evidence>
<feature type="domain" description="Apiosidase-like catalytic" evidence="1">
    <location>
        <begin position="12"/>
        <end position="337"/>
    </location>
</feature>
<accession>A0ABP9RV54</accession>
<dbReference type="PANTHER" id="PTHR37836">
    <property type="entry name" value="LMO1036 PROTEIN"/>
    <property type="match status" value="1"/>
</dbReference>